<evidence type="ECO:0000259" key="10">
    <source>
        <dbReference type="Pfam" id="PF01694"/>
    </source>
</evidence>
<keyword evidence="13" id="KW-1185">Reference proteome</keyword>
<dbReference type="PATRIC" id="fig|43658.5.peg.111"/>
<dbReference type="Gene3D" id="1.20.1540.10">
    <property type="entry name" value="Rhomboid-like"/>
    <property type="match status" value="1"/>
</dbReference>
<dbReference type="PANTHER" id="PTHR43731">
    <property type="entry name" value="RHOMBOID PROTEASE"/>
    <property type="match status" value="1"/>
</dbReference>
<feature type="transmembrane region" description="Helical" evidence="9">
    <location>
        <begin position="192"/>
        <end position="210"/>
    </location>
</feature>
<keyword evidence="3" id="KW-1003">Cell membrane</keyword>
<reference evidence="12 13" key="1">
    <citation type="journal article" date="2015" name="BMC Genomics">
        <title>Genome mining reveals unlocked bioactive potential of marine Gram-negative bacteria.</title>
        <authorList>
            <person name="Machado H."/>
            <person name="Sonnenschein E.C."/>
            <person name="Melchiorsen J."/>
            <person name="Gram L."/>
        </authorList>
    </citation>
    <scope>NUCLEOTIDE SEQUENCE [LARGE SCALE GENOMIC DNA]</scope>
    <source>
        <strain evidence="12 13">S2471</strain>
    </source>
</reference>
<feature type="transmembrane region" description="Helical" evidence="9">
    <location>
        <begin position="222"/>
        <end position="243"/>
    </location>
</feature>
<dbReference type="RefSeq" id="WP_046003011.1">
    <property type="nucleotide sequence ID" value="NZ_JXYA01000001.1"/>
</dbReference>
<dbReference type="NCBIfam" id="TIGR04239">
    <property type="entry name" value="rhombo_GlpG"/>
    <property type="match status" value="1"/>
</dbReference>
<evidence type="ECO:0000256" key="5">
    <source>
        <dbReference type="ARBA" id="ARBA00022692"/>
    </source>
</evidence>
<feature type="transmembrane region" description="Helical" evidence="9">
    <location>
        <begin position="94"/>
        <end position="115"/>
    </location>
</feature>
<dbReference type="Pfam" id="PF12122">
    <property type="entry name" value="Rhomboid_N"/>
    <property type="match status" value="1"/>
</dbReference>
<gene>
    <name evidence="12" type="ORF">TW77_00545</name>
</gene>
<keyword evidence="7 9" id="KW-1133">Transmembrane helix</keyword>
<keyword evidence="6" id="KW-0378">Hydrolase</keyword>
<feature type="transmembrane region" description="Helical" evidence="9">
    <location>
        <begin position="135"/>
        <end position="157"/>
    </location>
</feature>
<proteinExistence type="inferred from homology"/>
<dbReference type="GO" id="GO:0016020">
    <property type="term" value="C:membrane"/>
    <property type="evidence" value="ECO:0007669"/>
    <property type="project" value="UniProtKB-SubCell"/>
</dbReference>
<organism evidence="12 13">
    <name type="scientific">Pseudoalteromonas rubra</name>
    <dbReference type="NCBI Taxonomy" id="43658"/>
    <lineage>
        <taxon>Bacteria</taxon>
        <taxon>Pseudomonadati</taxon>
        <taxon>Pseudomonadota</taxon>
        <taxon>Gammaproteobacteria</taxon>
        <taxon>Alteromonadales</taxon>
        <taxon>Pseudoalteromonadaceae</taxon>
        <taxon>Pseudoalteromonas</taxon>
    </lineage>
</organism>
<accession>A0A0F4R1Q2</accession>
<dbReference type="OrthoDB" id="9778341at2"/>
<keyword evidence="5 9" id="KW-0812">Transmembrane</keyword>
<evidence type="ECO:0000259" key="11">
    <source>
        <dbReference type="Pfam" id="PF12122"/>
    </source>
</evidence>
<protein>
    <submittedName>
        <fullName evidence="12">GlpG protein</fullName>
    </submittedName>
</protein>
<feature type="transmembrane region" description="Helical" evidence="9">
    <location>
        <begin position="169"/>
        <end position="186"/>
    </location>
</feature>
<evidence type="ECO:0000256" key="8">
    <source>
        <dbReference type="ARBA" id="ARBA00023136"/>
    </source>
</evidence>
<feature type="domain" description="Peptidase S54 rhomboid" evidence="10">
    <location>
        <begin position="131"/>
        <end position="265"/>
    </location>
</feature>
<dbReference type="AlphaFoldDB" id="A0A0F4R1Q2"/>
<feature type="transmembrane region" description="Helical" evidence="9">
    <location>
        <begin position="249"/>
        <end position="267"/>
    </location>
</feature>
<dbReference type="InterPro" id="IPR038236">
    <property type="entry name" value="GlpG_N_sf"/>
</dbReference>
<name>A0A0F4R1Q2_9GAMM</name>
<evidence type="ECO:0000256" key="7">
    <source>
        <dbReference type="ARBA" id="ARBA00022989"/>
    </source>
</evidence>
<evidence type="ECO:0000256" key="9">
    <source>
        <dbReference type="SAM" id="Phobius"/>
    </source>
</evidence>
<evidence type="ECO:0000313" key="12">
    <source>
        <dbReference type="EMBL" id="KJZ13420.1"/>
    </source>
</evidence>
<dbReference type="Pfam" id="PF01694">
    <property type="entry name" value="Rhomboid"/>
    <property type="match status" value="1"/>
</dbReference>
<comment type="caution">
    <text evidence="12">The sequence shown here is derived from an EMBL/GenBank/DDBJ whole genome shotgun (WGS) entry which is preliminary data.</text>
</comment>
<evidence type="ECO:0000256" key="2">
    <source>
        <dbReference type="ARBA" id="ARBA00009045"/>
    </source>
</evidence>
<dbReference type="GO" id="GO:0006508">
    <property type="term" value="P:proteolysis"/>
    <property type="evidence" value="ECO:0007669"/>
    <property type="project" value="InterPro"/>
</dbReference>
<evidence type="ECO:0000256" key="6">
    <source>
        <dbReference type="ARBA" id="ARBA00022801"/>
    </source>
</evidence>
<dbReference type="SUPFAM" id="SSF144091">
    <property type="entry name" value="Rhomboid-like"/>
    <property type="match status" value="1"/>
</dbReference>
<dbReference type="Gene3D" id="3.30.70.2350">
    <property type="match status" value="1"/>
</dbReference>
<dbReference type="Proteomes" id="UP000033452">
    <property type="component" value="Unassembled WGS sequence"/>
</dbReference>
<comment type="subcellular location">
    <subcellularLocation>
        <location evidence="1">Membrane</location>
        <topology evidence="1">Multi-pass membrane protein</topology>
    </subcellularLocation>
</comment>
<sequence length="273" mass="31077">MKHLGSFDNPRAVQGVADYLKTRHIACRVTSEDGQVTSLWVDEQHWSQANEIWQEFIADPYHEKYLAASWQLSPSESPLVYQGTKLNLWQRFTALSWMLKAVFIISVGIFLSFFVYGVEPVFAAFQFEPQTPWRWITPAFLHFGLLHLVFNLSWWLYLGHMIEHRLGSWVLWVIFAAGALLSNWMQYLLADANFGGLSGVVYALLGFCWIHSARHPQSPPLISTPIVGFMLIWMVLGFTDVLFVNMANWAHLFGLLAGMGVAVLLPVRGSSQD</sequence>
<dbReference type="InterPro" id="IPR023662">
    <property type="entry name" value="Rhomboid_protease_GlpG"/>
</dbReference>
<evidence type="ECO:0000313" key="13">
    <source>
        <dbReference type="Proteomes" id="UP000033452"/>
    </source>
</evidence>
<dbReference type="InterPro" id="IPR035952">
    <property type="entry name" value="Rhomboid-like_sf"/>
</dbReference>
<evidence type="ECO:0000256" key="3">
    <source>
        <dbReference type="ARBA" id="ARBA00022475"/>
    </source>
</evidence>
<dbReference type="PANTHER" id="PTHR43731:SF14">
    <property type="entry name" value="PRESENILIN-ASSOCIATED RHOMBOID-LIKE PROTEIN, MITOCHONDRIAL"/>
    <property type="match status" value="1"/>
</dbReference>
<dbReference type="EMBL" id="JXYA01000001">
    <property type="protein sequence ID" value="KJZ13420.1"/>
    <property type="molecule type" value="Genomic_DNA"/>
</dbReference>
<keyword evidence="4" id="KW-0997">Cell inner membrane</keyword>
<evidence type="ECO:0000256" key="1">
    <source>
        <dbReference type="ARBA" id="ARBA00004141"/>
    </source>
</evidence>
<evidence type="ECO:0000256" key="4">
    <source>
        <dbReference type="ARBA" id="ARBA00022519"/>
    </source>
</evidence>
<dbReference type="InterPro" id="IPR022732">
    <property type="entry name" value="Peptidase_S54_GlpG_N"/>
</dbReference>
<keyword evidence="8 9" id="KW-0472">Membrane</keyword>
<feature type="domain" description="Peptidase S54 GlpG peptidase N-terminal" evidence="11">
    <location>
        <begin position="1"/>
        <end position="83"/>
    </location>
</feature>
<dbReference type="GO" id="GO:0004252">
    <property type="term" value="F:serine-type endopeptidase activity"/>
    <property type="evidence" value="ECO:0007669"/>
    <property type="project" value="InterPro"/>
</dbReference>
<dbReference type="InterPro" id="IPR022764">
    <property type="entry name" value="Peptidase_S54_rhomboid_dom"/>
</dbReference>
<comment type="similarity">
    <text evidence="2">Belongs to the peptidase S54 family.</text>
</comment>
<dbReference type="InterPro" id="IPR050925">
    <property type="entry name" value="Rhomboid_protease_S54"/>
</dbReference>